<dbReference type="Proteomes" id="UP000799779">
    <property type="component" value="Unassembled WGS sequence"/>
</dbReference>
<accession>A0A6A5WZY2</accession>
<evidence type="ECO:0000313" key="2">
    <source>
        <dbReference type="EMBL" id="KAF2006379.1"/>
    </source>
</evidence>
<dbReference type="EMBL" id="ML977560">
    <property type="protein sequence ID" value="KAF2006379.1"/>
    <property type="molecule type" value="Genomic_DNA"/>
</dbReference>
<gene>
    <name evidence="2" type="ORF">P154DRAFT_258260</name>
</gene>
<feature type="region of interest" description="Disordered" evidence="1">
    <location>
        <begin position="1"/>
        <end position="22"/>
    </location>
</feature>
<evidence type="ECO:0000313" key="3">
    <source>
        <dbReference type="Proteomes" id="UP000799779"/>
    </source>
</evidence>
<evidence type="ECO:0000256" key="1">
    <source>
        <dbReference type="SAM" id="MobiDB-lite"/>
    </source>
</evidence>
<proteinExistence type="predicted"/>
<sequence length="138" mass="15455">MRGQGGSRPGAVSAPPPPLPRKHRSSCFLNLICRYRFFITPMRCCERGSGAPRGKGCCAAIMHVYGFTSQRGRWVQRWVWADGALVSRNCTVLYCGTTRGAGGRWPRFLVRAEEGRRWCVLCCDVQAAERDRTPRGGY</sequence>
<organism evidence="2 3">
    <name type="scientific">Amniculicola lignicola CBS 123094</name>
    <dbReference type="NCBI Taxonomy" id="1392246"/>
    <lineage>
        <taxon>Eukaryota</taxon>
        <taxon>Fungi</taxon>
        <taxon>Dikarya</taxon>
        <taxon>Ascomycota</taxon>
        <taxon>Pezizomycotina</taxon>
        <taxon>Dothideomycetes</taxon>
        <taxon>Pleosporomycetidae</taxon>
        <taxon>Pleosporales</taxon>
        <taxon>Amniculicolaceae</taxon>
        <taxon>Amniculicola</taxon>
    </lineage>
</organism>
<name>A0A6A5WZY2_9PLEO</name>
<protein>
    <submittedName>
        <fullName evidence="2">Uncharacterized protein</fullName>
    </submittedName>
</protein>
<dbReference type="AlphaFoldDB" id="A0A6A5WZY2"/>
<keyword evidence="3" id="KW-1185">Reference proteome</keyword>
<reference evidence="2" key="1">
    <citation type="journal article" date="2020" name="Stud. Mycol.">
        <title>101 Dothideomycetes genomes: a test case for predicting lifestyles and emergence of pathogens.</title>
        <authorList>
            <person name="Haridas S."/>
            <person name="Albert R."/>
            <person name="Binder M."/>
            <person name="Bloem J."/>
            <person name="Labutti K."/>
            <person name="Salamov A."/>
            <person name="Andreopoulos B."/>
            <person name="Baker S."/>
            <person name="Barry K."/>
            <person name="Bills G."/>
            <person name="Bluhm B."/>
            <person name="Cannon C."/>
            <person name="Castanera R."/>
            <person name="Culley D."/>
            <person name="Daum C."/>
            <person name="Ezra D."/>
            <person name="Gonzalez J."/>
            <person name="Henrissat B."/>
            <person name="Kuo A."/>
            <person name="Liang C."/>
            <person name="Lipzen A."/>
            <person name="Lutzoni F."/>
            <person name="Magnuson J."/>
            <person name="Mondo S."/>
            <person name="Nolan M."/>
            <person name="Ohm R."/>
            <person name="Pangilinan J."/>
            <person name="Park H.-J."/>
            <person name="Ramirez L."/>
            <person name="Alfaro M."/>
            <person name="Sun H."/>
            <person name="Tritt A."/>
            <person name="Yoshinaga Y."/>
            <person name="Zwiers L.-H."/>
            <person name="Turgeon B."/>
            <person name="Goodwin S."/>
            <person name="Spatafora J."/>
            <person name="Crous P."/>
            <person name="Grigoriev I."/>
        </authorList>
    </citation>
    <scope>NUCLEOTIDE SEQUENCE</scope>
    <source>
        <strain evidence="2">CBS 123094</strain>
    </source>
</reference>